<dbReference type="EMBL" id="CAMKVN010024049">
    <property type="protein sequence ID" value="CAI2200337.1"/>
    <property type="molecule type" value="Genomic_DNA"/>
</dbReference>
<proteinExistence type="predicted"/>
<gene>
    <name evidence="1" type="ORF">FWILDA_LOCUS19518</name>
</gene>
<dbReference type="AlphaFoldDB" id="A0A9W4X0T5"/>
<protein>
    <submittedName>
        <fullName evidence="1">9615_t:CDS:1</fullName>
    </submittedName>
</protein>
<feature type="non-terminal residue" evidence="1">
    <location>
        <position position="1"/>
    </location>
</feature>
<accession>A0A9W4X0T5</accession>
<dbReference type="Proteomes" id="UP001153678">
    <property type="component" value="Unassembled WGS sequence"/>
</dbReference>
<keyword evidence="2" id="KW-1185">Reference proteome</keyword>
<comment type="caution">
    <text evidence="1">The sequence shown here is derived from an EMBL/GenBank/DDBJ whole genome shotgun (WGS) entry which is preliminary data.</text>
</comment>
<feature type="non-terminal residue" evidence="1">
    <location>
        <position position="40"/>
    </location>
</feature>
<name>A0A9W4X0T5_9GLOM</name>
<organism evidence="1 2">
    <name type="scientific">Funneliformis geosporum</name>
    <dbReference type="NCBI Taxonomy" id="1117311"/>
    <lineage>
        <taxon>Eukaryota</taxon>
        <taxon>Fungi</taxon>
        <taxon>Fungi incertae sedis</taxon>
        <taxon>Mucoromycota</taxon>
        <taxon>Glomeromycotina</taxon>
        <taxon>Glomeromycetes</taxon>
        <taxon>Glomerales</taxon>
        <taxon>Glomeraceae</taxon>
        <taxon>Funneliformis</taxon>
    </lineage>
</organism>
<evidence type="ECO:0000313" key="1">
    <source>
        <dbReference type="EMBL" id="CAI2200337.1"/>
    </source>
</evidence>
<evidence type="ECO:0000313" key="2">
    <source>
        <dbReference type="Proteomes" id="UP001153678"/>
    </source>
</evidence>
<reference evidence="1" key="1">
    <citation type="submission" date="2022-08" db="EMBL/GenBank/DDBJ databases">
        <authorList>
            <person name="Kallberg Y."/>
            <person name="Tangrot J."/>
            <person name="Rosling A."/>
        </authorList>
    </citation>
    <scope>NUCLEOTIDE SEQUENCE</scope>
    <source>
        <strain evidence="1">Wild A</strain>
    </source>
</reference>
<sequence length="40" mass="4591">GKETLGTIAFNLNFNLPNLPAVVEYNQYKMQIKMFTDVVE</sequence>